<dbReference type="GO" id="GO:0043565">
    <property type="term" value="F:sequence-specific DNA binding"/>
    <property type="evidence" value="ECO:0007669"/>
    <property type="project" value="InterPro"/>
</dbReference>
<protein>
    <recommendedName>
        <fullName evidence="1">HTH araC/xylS-type domain-containing protein</fullName>
    </recommendedName>
</protein>
<accession>A0A0B7ID63</accession>
<evidence type="ECO:0000259" key="1">
    <source>
        <dbReference type="PROSITE" id="PS01124"/>
    </source>
</evidence>
<reference evidence="2 3" key="1">
    <citation type="submission" date="2015-01" db="EMBL/GenBank/DDBJ databases">
        <authorList>
            <person name="MANFREDI Pablo"/>
        </authorList>
    </citation>
    <scope>NUCLEOTIDE SEQUENCE [LARGE SCALE GENOMIC DNA]</scope>
    <source>
        <strain evidence="2 3">CcD38</strain>
    </source>
</reference>
<proteinExistence type="predicted"/>
<dbReference type="Gene3D" id="1.10.10.60">
    <property type="entry name" value="Homeodomain-like"/>
    <property type="match status" value="1"/>
</dbReference>
<name>A0A0B7ID63_9FLAO</name>
<gene>
    <name evidence="2" type="ORF">CCAND38_500012</name>
</gene>
<evidence type="ECO:0000313" key="2">
    <source>
        <dbReference type="EMBL" id="CEN47903.1"/>
    </source>
</evidence>
<dbReference type="AlphaFoldDB" id="A0A0B7ID63"/>
<dbReference type="GO" id="GO:0003700">
    <property type="term" value="F:DNA-binding transcription factor activity"/>
    <property type="evidence" value="ECO:0007669"/>
    <property type="project" value="InterPro"/>
</dbReference>
<feature type="domain" description="HTH araC/xylS-type" evidence="1">
    <location>
        <begin position="196"/>
        <end position="270"/>
    </location>
</feature>
<sequence>MQSSLNIRNYYKPIQPTIIQSTKNVFYTEIFPDKKLLPFIYCYWQLKTKTQLTENYTYRVISDGCIDVFFELDNPDESYLMGFCRSYTEFPLGKEFNYVGIRFLPSAFPLIFKQDAKELSNNDILLNLVSSDLATFIAHKFSSLQGLQQIKNELDTFFSKHLKKIDFSIDNRFYKALEIILKSKGNARIVSDLDTGISPRHLRRLFEFYIGDTAKTFSQVVRFQSFLNAKISNQNNDNPSFYDMGYYDQSHFIKEFKTFCGVTPREVYYK</sequence>
<dbReference type="EMBL" id="CDOI01000163">
    <property type="protein sequence ID" value="CEN47903.1"/>
    <property type="molecule type" value="Genomic_DNA"/>
</dbReference>
<organism evidence="2 3">
    <name type="scientific">Capnocytophaga canis</name>
    <dbReference type="NCBI Taxonomy" id="1848903"/>
    <lineage>
        <taxon>Bacteria</taxon>
        <taxon>Pseudomonadati</taxon>
        <taxon>Bacteroidota</taxon>
        <taxon>Flavobacteriia</taxon>
        <taxon>Flavobacteriales</taxon>
        <taxon>Flavobacteriaceae</taxon>
        <taxon>Capnocytophaga</taxon>
    </lineage>
</organism>
<evidence type="ECO:0000313" key="3">
    <source>
        <dbReference type="Proteomes" id="UP000045051"/>
    </source>
</evidence>
<dbReference type="Pfam" id="PF12833">
    <property type="entry name" value="HTH_18"/>
    <property type="match status" value="1"/>
</dbReference>
<dbReference type="InterPro" id="IPR018060">
    <property type="entry name" value="HTH_AraC"/>
</dbReference>
<dbReference type="InterPro" id="IPR046532">
    <property type="entry name" value="DUF6597"/>
</dbReference>
<dbReference type="Proteomes" id="UP000045051">
    <property type="component" value="Unassembled WGS sequence"/>
</dbReference>
<dbReference type="PROSITE" id="PS01124">
    <property type="entry name" value="HTH_ARAC_FAMILY_2"/>
    <property type="match status" value="1"/>
</dbReference>
<keyword evidence="3" id="KW-1185">Reference proteome</keyword>
<dbReference type="Pfam" id="PF20240">
    <property type="entry name" value="DUF6597"/>
    <property type="match status" value="1"/>
</dbReference>